<dbReference type="InterPro" id="IPR020843">
    <property type="entry name" value="ER"/>
</dbReference>
<keyword evidence="6" id="KW-0560">Oxidoreductase</keyword>
<reference evidence="11 12" key="1">
    <citation type="submission" date="2018-10" db="EMBL/GenBank/DDBJ databases">
        <authorList>
            <person name="Li J."/>
        </authorList>
    </citation>
    <scope>NUCLEOTIDE SEQUENCE [LARGE SCALE GENOMIC DNA]</scope>
    <source>
        <strain evidence="11 12">JCM 11654</strain>
    </source>
</reference>
<organism evidence="11 12">
    <name type="scientific">Mycetocola lacteus</name>
    <dbReference type="NCBI Taxonomy" id="76637"/>
    <lineage>
        <taxon>Bacteria</taxon>
        <taxon>Bacillati</taxon>
        <taxon>Actinomycetota</taxon>
        <taxon>Actinomycetes</taxon>
        <taxon>Micrococcales</taxon>
        <taxon>Microbacteriaceae</taxon>
        <taxon>Mycetocola</taxon>
    </lineage>
</organism>
<dbReference type="InterPro" id="IPR002328">
    <property type="entry name" value="ADH_Zn_CS"/>
</dbReference>
<dbReference type="Gene3D" id="3.90.180.10">
    <property type="entry name" value="Medium-chain alcohol dehydrogenases, catalytic domain"/>
    <property type="match status" value="1"/>
</dbReference>
<dbReference type="Proteomes" id="UP000269438">
    <property type="component" value="Unassembled WGS sequence"/>
</dbReference>
<evidence type="ECO:0000259" key="10">
    <source>
        <dbReference type="SMART" id="SM00829"/>
    </source>
</evidence>
<dbReference type="RefSeq" id="WP_121688517.1">
    <property type="nucleotide sequence ID" value="NZ_RCUY01000005.1"/>
</dbReference>
<comment type="cofactor">
    <cofactor evidence="1 9">
        <name>Zn(2+)</name>
        <dbReference type="ChEBI" id="CHEBI:29105"/>
    </cofactor>
</comment>
<dbReference type="GO" id="GO:0008270">
    <property type="term" value="F:zinc ion binding"/>
    <property type="evidence" value="ECO:0007669"/>
    <property type="project" value="InterPro"/>
</dbReference>
<evidence type="ECO:0000256" key="1">
    <source>
        <dbReference type="ARBA" id="ARBA00001947"/>
    </source>
</evidence>
<dbReference type="OrthoDB" id="334894at2"/>
<dbReference type="SUPFAM" id="SSF51735">
    <property type="entry name" value="NAD(P)-binding Rossmann-fold domains"/>
    <property type="match status" value="1"/>
</dbReference>
<evidence type="ECO:0000313" key="11">
    <source>
        <dbReference type="EMBL" id="RLP83395.1"/>
    </source>
</evidence>
<protein>
    <recommendedName>
        <fullName evidence="3">alcohol dehydrogenase</fullName>
        <ecNumber evidence="3">1.1.1.1</ecNumber>
    </recommendedName>
</protein>
<dbReference type="PANTHER" id="PTHR42940">
    <property type="entry name" value="ALCOHOL DEHYDROGENASE 1-RELATED"/>
    <property type="match status" value="1"/>
</dbReference>
<keyword evidence="12" id="KW-1185">Reference proteome</keyword>
<evidence type="ECO:0000256" key="6">
    <source>
        <dbReference type="ARBA" id="ARBA00023002"/>
    </source>
</evidence>
<evidence type="ECO:0000256" key="9">
    <source>
        <dbReference type="RuleBase" id="RU361277"/>
    </source>
</evidence>
<dbReference type="EMBL" id="RCUY01000005">
    <property type="protein sequence ID" value="RLP83395.1"/>
    <property type="molecule type" value="Genomic_DNA"/>
</dbReference>
<evidence type="ECO:0000256" key="3">
    <source>
        <dbReference type="ARBA" id="ARBA00013190"/>
    </source>
</evidence>
<dbReference type="AlphaFoldDB" id="A0A3L7ATT0"/>
<keyword evidence="4 9" id="KW-0479">Metal-binding</keyword>
<evidence type="ECO:0000256" key="5">
    <source>
        <dbReference type="ARBA" id="ARBA00022833"/>
    </source>
</evidence>
<accession>A0A3L7ATT0</accession>
<evidence type="ECO:0000313" key="12">
    <source>
        <dbReference type="Proteomes" id="UP000269438"/>
    </source>
</evidence>
<keyword evidence="5 9" id="KW-0862">Zinc</keyword>
<comment type="catalytic activity">
    <reaction evidence="8">
        <text>a primary alcohol + NAD(+) = an aldehyde + NADH + H(+)</text>
        <dbReference type="Rhea" id="RHEA:10736"/>
        <dbReference type="ChEBI" id="CHEBI:15378"/>
        <dbReference type="ChEBI" id="CHEBI:15734"/>
        <dbReference type="ChEBI" id="CHEBI:17478"/>
        <dbReference type="ChEBI" id="CHEBI:57540"/>
        <dbReference type="ChEBI" id="CHEBI:57945"/>
        <dbReference type="EC" id="1.1.1.1"/>
    </reaction>
</comment>
<proteinExistence type="inferred from homology"/>
<name>A0A3L7ATT0_9MICO</name>
<comment type="catalytic activity">
    <reaction evidence="7">
        <text>a secondary alcohol + NAD(+) = a ketone + NADH + H(+)</text>
        <dbReference type="Rhea" id="RHEA:10740"/>
        <dbReference type="ChEBI" id="CHEBI:15378"/>
        <dbReference type="ChEBI" id="CHEBI:17087"/>
        <dbReference type="ChEBI" id="CHEBI:35681"/>
        <dbReference type="ChEBI" id="CHEBI:57540"/>
        <dbReference type="ChEBI" id="CHEBI:57945"/>
        <dbReference type="EC" id="1.1.1.1"/>
    </reaction>
</comment>
<sequence>MKAVQYVEIGRAPEVREIPIPEPKPGQVRLRITAAGLCHSDWFVMGLPQSVMGHALPMTLGHEAAGIVDKLGEGVTEFSVGDDVAVYGPWGCGACDECTRGRENYCPNAAKLGIRPPGLGAQGGMAEYMIVDSARHLVSLQGLDPVEFVSLTDAGLTPYHSIKHQLANLPAGSTAVVIGTGGLGHVGIQILRALTPATVIALDVNEEKLAHAREVGAHHVVLSNADAPAAIRALTGGVGADVVFDFVGAAPTLETARASVRIDGAIEVVGIGGGSVPVGYGTVPAGASVRAPFWGSRSELIEVLALARTGQLKVSVERFDIADAPTAYARLHDGSIVGRAVVVP</sequence>
<dbReference type="GO" id="GO:0004022">
    <property type="term" value="F:alcohol dehydrogenase (NAD+) activity"/>
    <property type="evidence" value="ECO:0007669"/>
    <property type="project" value="UniProtKB-EC"/>
</dbReference>
<evidence type="ECO:0000256" key="4">
    <source>
        <dbReference type="ARBA" id="ARBA00022723"/>
    </source>
</evidence>
<dbReference type="InterPro" id="IPR013154">
    <property type="entry name" value="ADH-like_N"/>
</dbReference>
<evidence type="ECO:0000256" key="2">
    <source>
        <dbReference type="ARBA" id="ARBA00008072"/>
    </source>
</evidence>
<comment type="similarity">
    <text evidence="2 9">Belongs to the zinc-containing alcohol dehydrogenase family.</text>
</comment>
<dbReference type="InterPro" id="IPR013149">
    <property type="entry name" value="ADH-like_C"/>
</dbReference>
<dbReference type="Gene3D" id="3.40.50.720">
    <property type="entry name" value="NAD(P)-binding Rossmann-like Domain"/>
    <property type="match status" value="1"/>
</dbReference>
<dbReference type="EC" id="1.1.1.1" evidence="3"/>
<dbReference type="InterPro" id="IPR011032">
    <property type="entry name" value="GroES-like_sf"/>
</dbReference>
<gene>
    <name evidence="11" type="ORF">D9V34_08900</name>
</gene>
<dbReference type="SUPFAM" id="SSF50129">
    <property type="entry name" value="GroES-like"/>
    <property type="match status" value="1"/>
</dbReference>
<comment type="caution">
    <text evidence="11">The sequence shown here is derived from an EMBL/GenBank/DDBJ whole genome shotgun (WGS) entry which is preliminary data.</text>
</comment>
<dbReference type="Pfam" id="PF08240">
    <property type="entry name" value="ADH_N"/>
    <property type="match status" value="1"/>
</dbReference>
<dbReference type="Pfam" id="PF00107">
    <property type="entry name" value="ADH_zinc_N"/>
    <property type="match status" value="1"/>
</dbReference>
<feature type="domain" description="Enoyl reductase (ER)" evidence="10">
    <location>
        <begin position="10"/>
        <end position="342"/>
    </location>
</feature>
<dbReference type="PROSITE" id="PS00059">
    <property type="entry name" value="ADH_ZINC"/>
    <property type="match status" value="1"/>
</dbReference>
<dbReference type="InterPro" id="IPR036291">
    <property type="entry name" value="NAD(P)-bd_dom_sf"/>
</dbReference>
<evidence type="ECO:0000256" key="7">
    <source>
        <dbReference type="ARBA" id="ARBA00049164"/>
    </source>
</evidence>
<dbReference type="PANTHER" id="PTHR42940:SF8">
    <property type="entry name" value="VACUOLAR PROTEIN SORTING-ASSOCIATED PROTEIN 11"/>
    <property type="match status" value="1"/>
</dbReference>
<evidence type="ECO:0000256" key="8">
    <source>
        <dbReference type="ARBA" id="ARBA00049243"/>
    </source>
</evidence>
<dbReference type="CDD" id="cd05284">
    <property type="entry name" value="arabinose_DH_like"/>
    <property type="match status" value="1"/>
</dbReference>
<dbReference type="SMART" id="SM00829">
    <property type="entry name" value="PKS_ER"/>
    <property type="match status" value="1"/>
</dbReference>